<evidence type="ECO:0000256" key="1">
    <source>
        <dbReference type="SAM" id="MobiDB-lite"/>
    </source>
</evidence>
<dbReference type="KEGG" id="lenr:94170419"/>
<dbReference type="GeneID" id="94170419"/>
<comment type="caution">
    <text evidence="2">The sequence shown here is derived from an EMBL/GenBank/DDBJ whole genome shotgun (WGS) entry which is preliminary data.</text>
</comment>
<dbReference type="OrthoDB" id="243634at2759"/>
<proteinExistence type="predicted"/>
<gene>
    <name evidence="2" type="ORF">CUR178_03173</name>
</gene>
<organism evidence="2 3">
    <name type="scientific">Leishmania enriettii</name>
    <dbReference type="NCBI Taxonomy" id="5663"/>
    <lineage>
        <taxon>Eukaryota</taxon>
        <taxon>Discoba</taxon>
        <taxon>Euglenozoa</taxon>
        <taxon>Kinetoplastea</taxon>
        <taxon>Metakinetoplastina</taxon>
        <taxon>Trypanosomatida</taxon>
        <taxon>Trypanosomatidae</taxon>
        <taxon>Leishmaniinae</taxon>
        <taxon>Leishmania</taxon>
    </lineage>
</organism>
<feature type="region of interest" description="Disordered" evidence="1">
    <location>
        <begin position="174"/>
        <end position="202"/>
    </location>
</feature>
<dbReference type="AlphaFoldDB" id="A0A836H0Y7"/>
<keyword evidence="3" id="KW-1185">Reference proteome</keyword>
<feature type="compositionally biased region" description="Low complexity" evidence="1">
    <location>
        <begin position="182"/>
        <end position="200"/>
    </location>
</feature>
<dbReference type="EMBL" id="JAFHKP010000030">
    <property type="protein sequence ID" value="KAG5473253.1"/>
    <property type="molecule type" value="Genomic_DNA"/>
</dbReference>
<dbReference type="Proteomes" id="UP000674179">
    <property type="component" value="Chromosome 30"/>
</dbReference>
<sequence>MKTHHEATESNDQSTERRRRLHASEGFLGCVSATCAGIGSCLLCALRSHCCFVCPSLPRTSVARGYVILPAFSSCPPPPLPTSRFCYCRTRFAASLLLKTEVLFPLSCQAPLSAPKQMRSAAGAVQQAASAVGALRCHARFITRLYTSYYKGELFPNQLVRPVERLPRAVSLTAARKGQQTSAPSSLGSSKPASAASPEAVTWEDVDSTDLVHTNEQIRAVATEPRPALRRPYVPLGEVAKIELQGDYLTEGGLHQEALEYYGVVAKAYELAYPKHHPQLAGIRVKLAGAFRRTGRLGSSKANCEAVLQILDSAAQPPLELIVEALFELGLTSEAMNDAAAGSFFEEAVTVVDTFHNSGQSHKMLRLLPRLGRRFNLNFEEKFLYFSPFDYDRVFALADQCLERAEAFYQSRNDRAGVMRVLQQRKELIDKKFFNMRDFAGRIHTMRGHWKRRAQVLTNAPTPDELLRYSPTIHQVHRDFKYELNAPMGREKEVQPGVNRVVLDMGNPYRRSGVRSQRMLRDAEKNFEKYIRADAFEA</sequence>
<dbReference type="RefSeq" id="XP_067691012.1">
    <property type="nucleotide sequence ID" value="XM_067834909.1"/>
</dbReference>
<dbReference type="Gene3D" id="1.25.40.10">
    <property type="entry name" value="Tetratricopeptide repeat domain"/>
    <property type="match status" value="1"/>
</dbReference>
<accession>A0A836H0Y7</accession>
<evidence type="ECO:0000313" key="2">
    <source>
        <dbReference type="EMBL" id="KAG5473253.1"/>
    </source>
</evidence>
<reference evidence="2 3" key="1">
    <citation type="submission" date="2021-02" db="EMBL/GenBank/DDBJ databases">
        <title>Leishmania (Mundinia) enrietti genome sequencing and assembly.</title>
        <authorList>
            <person name="Almutairi H."/>
            <person name="Gatherer D."/>
        </authorList>
    </citation>
    <scope>NUCLEOTIDE SEQUENCE [LARGE SCALE GENOMIC DNA]</scope>
    <source>
        <strain evidence="2">CUR178</strain>
    </source>
</reference>
<name>A0A836H0Y7_LEIEN</name>
<dbReference type="InterPro" id="IPR011990">
    <property type="entry name" value="TPR-like_helical_dom_sf"/>
</dbReference>
<evidence type="ECO:0000313" key="3">
    <source>
        <dbReference type="Proteomes" id="UP000674179"/>
    </source>
</evidence>
<dbReference type="SUPFAM" id="SSF48452">
    <property type="entry name" value="TPR-like"/>
    <property type="match status" value="1"/>
</dbReference>
<protein>
    <submittedName>
        <fullName evidence="2">Uncharacterized protein</fullName>
    </submittedName>
</protein>